<keyword evidence="2" id="KW-1133">Transmembrane helix</keyword>
<reference evidence="3 4" key="1">
    <citation type="submission" date="2020-08" db="EMBL/GenBank/DDBJ databases">
        <authorList>
            <person name="Seo M.-J."/>
        </authorList>
    </citation>
    <scope>NUCLEOTIDE SEQUENCE [LARGE SCALE GENOMIC DNA]</scope>
    <source>
        <strain evidence="3 4">MBLA0160</strain>
    </source>
</reference>
<dbReference type="EMBL" id="JACKXD010000010">
    <property type="protein sequence ID" value="MBB6647973.1"/>
    <property type="molecule type" value="Genomic_DNA"/>
</dbReference>
<organism evidence="3 4">
    <name type="scientific">Halobellus ruber</name>
    <dbReference type="NCBI Taxonomy" id="2761102"/>
    <lineage>
        <taxon>Archaea</taxon>
        <taxon>Methanobacteriati</taxon>
        <taxon>Methanobacteriota</taxon>
        <taxon>Stenosarchaea group</taxon>
        <taxon>Halobacteria</taxon>
        <taxon>Halobacteriales</taxon>
        <taxon>Haloferacaceae</taxon>
        <taxon>Halobellus</taxon>
    </lineage>
</organism>
<keyword evidence="4" id="KW-1185">Reference proteome</keyword>
<dbReference type="AlphaFoldDB" id="A0A7J9SN89"/>
<protein>
    <submittedName>
        <fullName evidence="3">Uncharacterized protein</fullName>
    </submittedName>
</protein>
<feature type="coiled-coil region" evidence="1">
    <location>
        <begin position="99"/>
        <end position="126"/>
    </location>
</feature>
<proteinExistence type="predicted"/>
<evidence type="ECO:0000256" key="1">
    <source>
        <dbReference type="SAM" id="Coils"/>
    </source>
</evidence>
<dbReference type="Proteomes" id="UP000546257">
    <property type="component" value="Unassembled WGS sequence"/>
</dbReference>
<name>A0A7J9SN89_9EURY</name>
<evidence type="ECO:0000313" key="3">
    <source>
        <dbReference type="EMBL" id="MBB6647973.1"/>
    </source>
</evidence>
<feature type="transmembrane region" description="Helical" evidence="2">
    <location>
        <begin position="143"/>
        <end position="162"/>
    </location>
</feature>
<comment type="caution">
    <text evidence="3">The sequence shown here is derived from an EMBL/GenBank/DDBJ whole genome shotgun (WGS) entry which is preliminary data.</text>
</comment>
<sequence length="216" mass="23261">MSTNRTLPPHEVVGILADRDPDVTPVATSSYVAEQAGVSKPTALSRLRDVEEDGRVRHAELGQATVWWLEEDPITAKRAREMFGGKGPHEDTLDVIDASDELRERVEGVRAEDEDLEATVRRLVREGAQASTPAAKKERKAKWWAETSLLAFLLFAAILAVAGQGLSSPLPIPLVSVTGEDVLAGGLLVIFATYIVNRADAAIAARGERGGGEEDE</sequence>
<feature type="transmembrane region" description="Helical" evidence="2">
    <location>
        <begin position="182"/>
        <end position="199"/>
    </location>
</feature>
<evidence type="ECO:0000256" key="2">
    <source>
        <dbReference type="SAM" id="Phobius"/>
    </source>
</evidence>
<accession>A0A7J9SN89</accession>
<keyword evidence="2" id="KW-0812">Transmembrane</keyword>
<evidence type="ECO:0000313" key="4">
    <source>
        <dbReference type="Proteomes" id="UP000546257"/>
    </source>
</evidence>
<keyword evidence="2" id="KW-0472">Membrane</keyword>
<keyword evidence="1" id="KW-0175">Coiled coil</keyword>
<gene>
    <name evidence="3" type="ORF">H5V44_17080</name>
</gene>